<accession>A0A803P9B6</accession>
<sequence length="216" mass="23864">MVAIGSTRVAWQTPQGSQFIVFSSLLGTQTSYQLKCCVDDLAFLLTSCTLRGMDIGHVDMPRHTYRKAPPYDPDITRVASRVRVGVVEEVAQPHDGREPRIGQAEAPVANQDAESSDSESEIEEVVPVKTRQYRKPLGSYDEARQPLIASISLSRRNILRLACEANFQRYDLYPPVFGIVGAEETCPGGGGIAIMDDDIPLSRIAKNMERREGALR</sequence>
<feature type="compositionally biased region" description="Acidic residues" evidence="1">
    <location>
        <begin position="114"/>
        <end position="124"/>
    </location>
</feature>
<organism evidence="2 3">
    <name type="scientific">Cannabis sativa</name>
    <name type="common">Hemp</name>
    <name type="synonym">Marijuana</name>
    <dbReference type="NCBI Taxonomy" id="3483"/>
    <lineage>
        <taxon>Eukaryota</taxon>
        <taxon>Viridiplantae</taxon>
        <taxon>Streptophyta</taxon>
        <taxon>Embryophyta</taxon>
        <taxon>Tracheophyta</taxon>
        <taxon>Spermatophyta</taxon>
        <taxon>Magnoliopsida</taxon>
        <taxon>eudicotyledons</taxon>
        <taxon>Gunneridae</taxon>
        <taxon>Pentapetalae</taxon>
        <taxon>rosids</taxon>
        <taxon>fabids</taxon>
        <taxon>Rosales</taxon>
        <taxon>Cannabaceae</taxon>
        <taxon>Cannabis</taxon>
    </lineage>
</organism>
<reference evidence="2" key="2">
    <citation type="submission" date="2021-03" db="UniProtKB">
        <authorList>
            <consortium name="EnsemblPlants"/>
        </authorList>
    </citation>
    <scope>IDENTIFICATION</scope>
</reference>
<evidence type="ECO:0000313" key="3">
    <source>
        <dbReference type="Proteomes" id="UP000596661"/>
    </source>
</evidence>
<dbReference type="Proteomes" id="UP000596661">
    <property type="component" value="Chromosome 3"/>
</dbReference>
<proteinExistence type="predicted"/>
<evidence type="ECO:0000313" key="2">
    <source>
        <dbReference type="EnsemblPlants" id="cds.evm.model.03.509"/>
    </source>
</evidence>
<reference evidence="2" key="1">
    <citation type="submission" date="2018-11" db="EMBL/GenBank/DDBJ databases">
        <authorList>
            <person name="Grassa J C."/>
        </authorList>
    </citation>
    <scope>NUCLEOTIDE SEQUENCE [LARGE SCALE GENOMIC DNA]</scope>
</reference>
<protein>
    <submittedName>
        <fullName evidence="2">Uncharacterized protein</fullName>
    </submittedName>
</protein>
<dbReference type="Gramene" id="evm.model.03.509">
    <property type="protein sequence ID" value="cds.evm.model.03.509"/>
    <property type="gene ID" value="evm.TU.03.509"/>
</dbReference>
<feature type="compositionally biased region" description="Basic and acidic residues" evidence="1">
    <location>
        <begin position="91"/>
        <end position="100"/>
    </location>
</feature>
<dbReference type="EMBL" id="UZAU01000261">
    <property type="status" value="NOT_ANNOTATED_CDS"/>
    <property type="molecule type" value="Genomic_DNA"/>
</dbReference>
<name>A0A803P9B6_CANSA</name>
<dbReference type="AlphaFoldDB" id="A0A803P9B6"/>
<keyword evidence="3" id="KW-1185">Reference proteome</keyword>
<evidence type="ECO:0000256" key="1">
    <source>
        <dbReference type="SAM" id="MobiDB-lite"/>
    </source>
</evidence>
<feature type="region of interest" description="Disordered" evidence="1">
    <location>
        <begin position="91"/>
        <end position="124"/>
    </location>
</feature>
<dbReference type="EnsemblPlants" id="evm.model.03.509">
    <property type="protein sequence ID" value="cds.evm.model.03.509"/>
    <property type="gene ID" value="evm.TU.03.509"/>
</dbReference>